<gene>
    <name evidence="1" type="ORF">Vau01_012220</name>
</gene>
<keyword evidence="2" id="KW-1185">Reference proteome</keyword>
<dbReference type="EMBL" id="BOPG01000009">
    <property type="protein sequence ID" value="GIJ53706.1"/>
    <property type="molecule type" value="Genomic_DNA"/>
</dbReference>
<sequence length="170" mass="18461">MAHWAVVFPAERLDEERLFANESLPLPSPGPEAGDVVLLIAGSELFGIGRVRTAGEVRYTHRLLDEPLPVGDLKLDGPGVHPLEPSVFEASAGVVDPYLRTDGPKRTWLVSIDMPIEAASPAEAARLFWSYVYELGPQELPAFVSPTGNELAMQAFVLGVEANQDPEEDD</sequence>
<accession>A0A8J3Z1W6</accession>
<evidence type="ECO:0000313" key="1">
    <source>
        <dbReference type="EMBL" id="GIJ53706.1"/>
    </source>
</evidence>
<dbReference type="RefSeq" id="WP_203988172.1">
    <property type="nucleotide sequence ID" value="NZ_BOPG01000009.1"/>
</dbReference>
<name>A0A8J3Z1W6_9ACTN</name>
<proteinExistence type="predicted"/>
<dbReference type="AlphaFoldDB" id="A0A8J3Z1W6"/>
<dbReference type="Proteomes" id="UP000612585">
    <property type="component" value="Unassembled WGS sequence"/>
</dbReference>
<evidence type="ECO:0000313" key="2">
    <source>
        <dbReference type="Proteomes" id="UP000612585"/>
    </source>
</evidence>
<reference evidence="1" key="1">
    <citation type="submission" date="2021-01" db="EMBL/GenBank/DDBJ databases">
        <title>Whole genome shotgun sequence of Virgisporangium aurantiacum NBRC 16421.</title>
        <authorList>
            <person name="Komaki H."/>
            <person name="Tamura T."/>
        </authorList>
    </citation>
    <scope>NUCLEOTIDE SEQUENCE</scope>
    <source>
        <strain evidence="1">NBRC 16421</strain>
    </source>
</reference>
<comment type="caution">
    <text evidence="1">The sequence shown here is derived from an EMBL/GenBank/DDBJ whole genome shotgun (WGS) entry which is preliminary data.</text>
</comment>
<organism evidence="1 2">
    <name type="scientific">Virgisporangium aurantiacum</name>
    <dbReference type="NCBI Taxonomy" id="175570"/>
    <lineage>
        <taxon>Bacteria</taxon>
        <taxon>Bacillati</taxon>
        <taxon>Actinomycetota</taxon>
        <taxon>Actinomycetes</taxon>
        <taxon>Micromonosporales</taxon>
        <taxon>Micromonosporaceae</taxon>
        <taxon>Virgisporangium</taxon>
    </lineage>
</organism>
<protein>
    <submittedName>
        <fullName evidence="1">Uncharacterized protein</fullName>
    </submittedName>
</protein>